<gene>
    <name evidence="1" type="ORF">Cgig2_001667</name>
</gene>
<keyword evidence="2" id="KW-1185">Reference proteome</keyword>
<evidence type="ECO:0000313" key="2">
    <source>
        <dbReference type="Proteomes" id="UP001153076"/>
    </source>
</evidence>
<proteinExistence type="predicted"/>
<dbReference type="OrthoDB" id="418757at2759"/>
<protein>
    <submittedName>
        <fullName evidence="1">Uncharacterized protein</fullName>
    </submittedName>
</protein>
<dbReference type="Proteomes" id="UP001153076">
    <property type="component" value="Unassembled WGS sequence"/>
</dbReference>
<name>A0A9Q1JYH9_9CARY</name>
<organism evidence="1 2">
    <name type="scientific">Carnegiea gigantea</name>
    <dbReference type="NCBI Taxonomy" id="171969"/>
    <lineage>
        <taxon>Eukaryota</taxon>
        <taxon>Viridiplantae</taxon>
        <taxon>Streptophyta</taxon>
        <taxon>Embryophyta</taxon>
        <taxon>Tracheophyta</taxon>
        <taxon>Spermatophyta</taxon>
        <taxon>Magnoliopsida</taxon>
        <taxon>eudicotyledons</taxon>
        <taxon>Gunneridae</taxon>
        <taxon>Pentapetalae</taxon>
        <taxon>Caryophyllales</taxon>
        <taxon>Cactineae</taxon>
        <taxon>Cactaceae</taxon>
        <taxon>Cactoideae</taxon>
        <taxon>Echinocereeae</taxon>
        <taxon>Carnegiea</taxon>
    </lineage>
</organism>
<sequence length="177" mass="20105">MSYICRLAYMGIGVEKKGIALNKEKNMIKRKRLDARAFRDWHESLAKKHKSPICRETSPGSWSDTMLLDGSDTLGTSCLKEGCGKSRQGVCMDIKGKGKAKELLKRRADGLDDDVRKTMEKNAWSMIRLALAPETKYNLLKEEMPTESSTKLEKIYLSKSLTCRLCLKMELCSFNSR</sequence>
<evidence type="ECO:0000313" key="1">
    <source>
        <dbReference type="EMBL" id="KAJ8433269.1"/>
    </source>
</evidence>
<comment type="caution">
    <text evidence="1">The sequence shown here is derived from an EMBL/GenBank/DDBJ whole genome shotgun (WGS) entry which is preliminary data.</text>
</comment>
<reference evidence="1" key="1">
    <citation type="submission" date="2022-04" db="EMBL/GenBank/DDBJ databases">
        <title>Carnegiea gigantea Genome sequencing and assembly v2.</title>
        <authorList>
            <person name="Copetti D."/>
            <person name="Sanderson M.J."/>
            <person name="Burquez A."/>
            <person name="Wojciechowski M.F."/>
        </authorList>
    </citation>
    <scope>NUCLEOTIDE SEQUENCE</scope>
    <source>
        <strain evidence="1">SGP5-SGP5p</strain>
        <tissue evidence="1">Aerial part</tissue>
    </source>
</reference>
<dbReference type="AlphaFoldDB" id="A0A9Q1JYH9"/>
<dbReference type="EMBL" id="JAKOGI010000552">
    <property type="protein sequence ID" value="KAJ8433269.1"/>
    <property type="molecule type" value="Genomic_DNA"/>
</dbReference>
<accession>A0A9Q1JYH9</accession>